<reference evidence="1 2" key="1">
    <citation type="submission" date="2024-08" db="EMBL/GenBank/DDBJ databases">
        <authorList>
            <person name="Lu H."/>
        </authorList>
    </citation>
    <scope>NUCLEOTIDE SEQUENCE [LARGE SCALE GENOMIC DNA]</scope>
    <source>
        <strain evidence="1 2">DXS20W</strain>
    </source>
</reference>
<name>A0ABW7GQQ2_9BURK</name>
<gene>
    <name evidence="1" type="ORF">ACG04Q_20955</name>
</gene>
<sequence length="192" mass="21954">MKRAAAPKAAHHAPADWTQESLEDELHRSLGRLVYEAARFDFFVGLQLNWLGPYLQVDVSKYLTPSKYTLDNRLAILRKLVRKAYRSAGPEVIAEFDQWFASARSARALRNDYAHGRWGVPGKLAESPLGPHHPRIPMLAFVRLDWDMKPNQPDRSVDMTVEELKEQVAEAVAVFRAFFGLSEKHKHHCLPQ</sequence>
<keyword evidence="2" id="KW-1185">Reference proteome</keyword>
<evidence type="ECO:0000313" key="1">
    <source>
        <dbReference type="EMBL" id="MFG6464055.1"/>
    </source>
</evidence>
<dbReference type="Proteomes" id="UP001606302">
    <property type="component" value="Unassembled WGS sequence"/>
</dbReference>
<dbReference type="RefSeq" id="WP_394513322.1">
    <property type="nucleotide sequence ID" value="NZ_JBIGHX010000008.1"/>
</dbReference>
<organism evidence="1 2">
    <name type="scientific">Pelomonas lactea</name>
    <dbReference type="NCBI Taxonomy" id="3299030"/>
    <lineage>
        <taxon>Bacteria</taxon>
        <taxon>Pseudomonadati</taxon>
        <taxon>Pseudomonadota</taxon>
        <taxon>Betaproteobacteria</taxon>
        <taxon>Burkholderiales</taxon>
        <taxon>Sphaerotilaceae</taxon>
        <taxon>Roseateles</taxon>
    </lineage>
</organism>
<comment type="caution">
    <text evidence="1">The sequence shown here is derived from an EMBL/GenBank/DDBJ whole genome shotgun (WGS) entry which is preliminary data.</text>
</comment>
<dbReference type="EMBL" id="JBIGHX010000008">
    <property type="protein sequence ID" value="MFG6464055.1"/>
    <property type="molecule type" value="Genomic_DNA"/>
</dbReference>
<evidence type="ECO:0000313" key="2">
    <source>
        <dbReference type="Proteomes" id="UP001606302"/>
    </source>
</evidence>
<protein>
    <submittedName>
        <fullName evidence="1">Uncharacterized protein</fullName>
    </submittedName>
</protein>
<accession>A0ABW7GQQ2</accession>
<proteinExistence type="predicted"/>